<proteinExistence type="predicted"/>
<accession>A0A699L718</accession>
<evidence type="ECO:0000313" key="1">
    <source>
        <dbReference type="EMBL" id="GFB21848.1"/>
    </source>
</evidence>
<reference evidence="1" key="1">
    <citation type="journal article" date="2019" name="Sci. Rep.">
        <title>Draft genome of Tanacetum cinerariifolium, the natural source of mosquito coil.</title>
        <authorList>
            <person name="Yamashiro T."/>
            <person name="Shiraishi A."/>
            <person name="Satake H."/>
            <person name="Nakayama K."/>
        </authorList>
    </citation>
    <scope>NUCLEOTIDE SEQUENCE</scope>
</reference>
<organism evidence="1">
    <name type="scientific">Tanacetum cinerariifolium</name>
    <name type="common">Dalmatian daisy</name>
    <name type="synonym">Chrysanthemum cinerariifolium</name>
    <dbReference type="NCBI Taxonomy" id="118510"/>
    <lineage>
        <taxon>Eukaryota</taxon>
        <taxon>Viridiplantae</taxon>
        <taxon>Streptophyta</taxon>
        <taxon>Embryophyta</taxon>
        <taxon>Tracheophyta</taxon>
        <taxon>Spermatophyta</taxon>
        <taxon>Magnoliopsida</taxon>
        <taxon>eudicotyledons</taxon>
        <taxon>Gunneridae</taxon>
        <taxon>Pentapetalae</taxon>
        <taxon>asterids</taxon>
        <taxon>campanulids</taxon>
        <taxon>Asterales</taxon>
        <taxon>Asteraceae</taxon>
        <taxon>Asteroideae</taxon>
        <taxon>Anthemideae</taxon>
        <taxon>Anthemidinae</taxon>
        <taxon>Tanacetum</taxon>
    </lineage>
</organism>
<comment type="caution">
    <text evidence="1">The sequence shown here is derived from an EMBL/GenBank/DDBJ whole genome shotgun (WGS) entry which is preliminary data.</text>
</comment>
<sequence length="282" mass="31634">MEANVDYIRITKENANTLRDIVEQARTLNPLDNVLAYACMYTKQIQELLVYVSDTCPSSLMKSEKLVAVILMNKSRKGIVAKTSTTSNSNTQIQVDVRQTQTTNKPLMPSINENCSPNASRSKLRSEMKNNGILQSLSSNQKYQKVEAHSRNAKPMNDRARAKAIKSIKMKEWKPTVHLRKPVKSTIISNIKPSSASQWRPKETNHVSSSSAPKIIESMTANYLEPNNHMGSNVSISLCSLSVQCRSYKLYLDNTSGPVPQRKERCTLQCTLSSKEEKSSCF</sequence>
<name>A0A699L718_TANCI</name>
<dbReference type="EMBL" id="BKCJ010578078">
    <property type="protein sequence ID" value="GFB21848.1"/>
    <property type="molecule type" value="Genomic_DNA"/>
</dbReference>
<dbReference type="AlphaFoldDB" id="A0A699L718"/>
<protein>
    <submittedName>
        <fullName evidence="1">Uncharacterized protein</fullName>
    </submittedName>
</protein>
<gene>
    <name evidence="1" type="ORF">Tci_693819</name>
</gene>